<organism evidence="1 2">
    <name type="scientific">Umboniibacter marinipuniceus</name>
    <dbReference type="NCBI Taxonomy" id="569599"/>
    <lineage>
        <taxon>Bacteria</taxon>
        <taxon>Pseudomonadati</taxon>
        <taxon>Pseudomonadota</taxon>
        <taxon>Gammaproteobacteria</taxon>
        <taxon>Cellvibrionales</taxon>
        <taxon>Cellvibrionaceae</taxon>
        <taxon>Umboniibacter</taxon>
    </lineage>
</organism>
<dbReference type="EMBL" id="REFJ01000004">
    <property type="protein sequence ID" value="RMA79231.1"/>
    <property type="molecule type" value="Genomic_DNA"/>
</dbReference>
<dbReference type="OrthoDB" id="5593303at2"/>
<keyword evidence="2" id="KW-1185">Reference proteome</keyword>
<dbReference type="Proteomes" id="UP000267187">
    <property type="component" value="Unassembled WGS sequence"/>
</dbReference>
<dbReference type="AlphaFoldDB" id="A0A3M0A222"/>
<name>A0A3M0A222_9GAMM</name>
<gene>
    <name evidence="1" type="ORF">DFR27_1667</name>
</gene>
<sequence>MPNTIPKLANVNGSLFRTGPTVATVVELSRAASASDGRRLAKVIVQRLCESDLLIHAVSQPFVEGLLAGLAQAYEGLSPVMRTVVLTGEPPSEFAQQRFAKQEFIWMLSCDAGLRAQLFSAFEGLRSLAHLNALCGNKGVFDIDQSCPQCFDNSKAFMLVPDSHDSGALQTAVLSLAPSLWDSDLWLIESSSINATTLVRISPATPLLKRS</sequence>
<comment type="caution">
    <text evidence="1">The sequence shown here is derived from an EMBL/GenBank/DDBJ whole genome shotgun (WGS) entry which is preliminary data.</text>
</comment>
<reference evidence="1 2" key="1">
    <citation type="submission" date="2018-10" db="EMBL/GenBank/DDBJ databases">
        <title>Genomic Encyclopedia of Type Strains, Phase IV (KMG-IV): sequencing the most valuable type-strain genomes for metagenomic binning, comparative biology and taxonomic classification.</title>
        <authorList>
            <person name="Goeker M."/>
        </authorList>
    </citation>
    <scope>NUCLEOTIDE SEQUENCE [LARGE SCALE GENOMIC DNA]</scope>
    <source>
        <strain evidence="1 2">DSM 25080</strain>
    </source>
</reference>
<evidence type="ECO:0000313" key="2">
    <source>
        <dbReference type="Proteomes" id="UP000267187"/>
    </source>
</evidence>
<dbReference type="RefSeq" id="WP_121876997.1">
    <property type="nucleotide sequence ID" value="NZ_REFJ01000004.1"/>
</dbReference>
<accession>A0A3M0A222</accession>
<protein>
    <submittedName>
        <fullName evidence="1">Uncharacterized protein</fullName>
    </submittedName>
</protein>
<proteinExistence type="predicted"/>
<evidence type="ECO:0000313" key="1">
    <source>
        <dbReference type="EMBL" id="RMA79231.1"/>
    </source>
</evidence>